<gene>
    <name evidence="2" type="ORF">SAMN02745823_00698</name>
</gene>
<sequence length="158" mass="17568">MQRVNRLLRDPEFIGYMQKNKDAEKDRVYCRHDLAHALDVARVGCILKLEEKLEIGKALIYAAALLHDIGRWVQYESGVGHDTAGAALAEGLLQKHGFSADETKDILEAIGGHRSGGGNTPLGRILYRADKLSRNCVGCDAIKTCKRFLNGEEPFLQY</sequence>
<dbReference type="InterPro" id="IPR006674">
    <property type="entry name" value="HD_domain"/>
</dbReference>
<dbReference type="EMBL" id="FQXV01000001">
    <property type="protein sequence ID" value="SHH67030.1"/>
    <property type="molecule type" value="Genomic_DNA"/>
</dbReference>
<evidence type="ECO:0000313" key="3">
    <source>
        <dbReference type="Proteomes" id="UP000183995"/>
    </source>
</evidence>
<name>A0A1M5UVV0_9FIRM</name>
<dbReference type="PROSITE" id="PS51831">
    <property type="entry name" value="HD"/>
    <property type="match status" value="1"/>
</dbReference>
<dbReference type="Proteomes" id="UP000183995">
    <property type="component" value="Unassembled WGS sequence"/>
</dbReference>
<protein>
    <submittedName>
        <fullName evidence="2">HD domain-containing protein</fullName>
    </submittedName>
</protein>
<proteinExistence type="predicted"/>
<dbReference type="Gene3D" id="1.10.3210.10">
    <property type="entry name" value="Hypothetical protein af1432"/>
    <property type="match status" value="1"/>
</dbReference>
<accession>A0A1M5UVV0</accession>
<organism evidence="2 3">
    <name type="scientific">Sporobacter termitidis DSM 10068</name>
    <dbReference type="NCBI Taxonomy" id="1123282"/>
    <lineage>
        <taxon>Bacteria</taxon>
        <taxon>Bacillati</taxon>
        <taxon>Bacillota</taxon>
        <taxon>Clostridia</taxon>
        <taxon>Eubacteriales</taxon>
        <taxon>Oscillospiraceae</taxon>
        <taxon>Sporobacter</taxon>
    </lineage>
</organism>
<dbReference type="OrthoDB" id="1669667at2"/>
<feature type="domain" description="HD" evidence="1">
    <location>
        <begin position="33"/>
        <end position="135"/>
    </location>
</feature>
<evidence type="ECO:0000313" key="2">
    <source>
        <dbReference type="EMBL" id="SHH67030.1"/>
    </source>
</evidence>
<reference evidence="2 3" key="1">
    <citation type="submission" date="2016-11" db="EMBL/GenBank/DDBJ databases">
        <authorList>
            <person name="Jaros S."/>
            <person name="Januszkiewicz K."/>
            <person name="Wedrychowicz H."/>
        </authorList>
    </citation>
    <scope>NUCLEOTIDE SEQUENCE [LARGE SCALE GENOMIC DNA]</scope>
    <source>
        <strain evidence="2 3">DSM 10068</strain>
    </source>
</reference>
<dbReference type="AlphaFoldDB" id="A0A1M5UVV0"/>
<keyword evidence="3" id="KW-1185">Reference proteome</keyword>
<dbReference type="Pfam" id="PF01966">
    <property type="entry name" value="HD"/>
    <property type="match status" value="1"/>
</dbReference>
<dbReference type="InterPro" id="IPR003607">
    <property type="entry name" value="HD/PDEase_dom"/>
</dbReference>
<dbReference type="SUPFAM" id="SSF109604">
    <property type="entry name" value="HD-domain/PDEase-like"/>
    <property type="match status" value="1"/>
</dbReference>
<evidence type="ECO:0000259" key="1">
    <source>
        <dbReference type="PROSITE" id="PS51831"/>
    </source>
</evidence>
<dbReference type="SMART" id="SM00471">
    <property type="entry name" value="HDc"/>
    <property type="match status" value="1"/>
</dbReference>
<dbReference type="RefSeq" id="WP_073076216.1">
    <property type="nucleotide sequence ID" value="NZ_FQXV01000001.1"/>
</dbReference>
<dbReference type="STRING" id="1123282.SAMN02745823_00698"/>